<dbReference type="HOGENOM" id="CLU_179416_0_0_4"/>
<proteinExistence type="predicted"/>
<sequence>MSGGELFLLVAGWVMIIEGLLPLMNPKVWQQAAEAASKLPPEVVRRFGAGVLATGLFFVWLVLW</sequence>
<feature type="transmembrane region" description="Helical" evidence="1">
    <location>
        <begin position="6"/>
        <end position="23"/>
    </location>
</feature>
<dbReference type="Pfam" id="PF09838">
    <property type="entry name" value="DUF2065"/>
    <property type="match status" value="1"/>
</dbReference>
<dbReference type="OrthoDB" id="9182237at2"/>
<protein>
    <recommendedName>
        <fullName evidence="4">DUF2065 domain-containing protein</fullName>
    </recommendedName>
</protein>
<dbReference type="PATRIC" id="fig|762967.3.peg.1993"/>
<feature type="transmembrane region" description="Helical" evidence="1">
    <location>
        <begin position="43"/>
        <end position="63"/>
    </location>
</feature>
<dbReference type="Proteomes" id="UP000004956">
    <property type="component" value="Unassembled WGS sequence"/>
</dbReference>
<evidence type="ECO:0000256" key="1">
    <source>
        <dbReference type="SAM" id="Phobius"/>
    </source>
</evidence>
<comment type="caution">
    <text evidence="2">The sequence shown here is derived from an EMBL/GenBank/DDBJ whole genome shotgun (WGS) entry which is preliminary data.</text>
</comment>
<reference evidence="2 3" key="1">
    <citation type="submission" date="2011-11" db="EMBL/GenBank/DDBJ databases">
        <authorList>
            <person name="Weinstock G."/>
            <person name="Sodergren E."/>
            <person name="Clifton S."/>
            <person name="Fulton L."/>
            <person name="Fulton B."/>
            <person name="Courtney L."/>
            <person name="Fronick C."/>
            <person name="Harrison M."/>
            <person name="Strong C."/>
            <person name="Farmer C."/>
            <person name="Delahaunty K."/>
            <person name="Markovic C."/>
            <person name="Hall O."/>
            <person name="Minx P."/>
            <person name="Tomlinson C."/>
            <person name="Mitreva M."/>
            <person name="Hou S."/>
            <person name="Chen J."/>
            <person name="Wollam A."/>
            <person name="Pepin K.H."/>
            <person name="Johnson M."/>
            <person name="Bhonagiri V."/>
            <person name="Zhang X."/>
            <person name="Suruliraj S."/>
            <person name="Warren W."/>
            <person name="Chinwalla A."/>
            <person name="Mardis E.R."/>
            <person name="Wilson R.K."/>
        </authorList>
    </citation>
    <scope>NUCLEOTIDE SEQUENCE [LARGE SCALE GENOMIC DNA]</scope>
    <source>
        <strain evidence="2 3">YIT 11816</strain>
    </source>
</reference>
<gene>
    <name evidence="2" type="ORF">HMPREF9440_02544</name>
</gene>
<dbReference type="STRING" id="762967.HMPREF9440_02544"/>
<evidence type="ECO:0000313" key="3">
    <source>
        <dbReference type="Proteomes" id="UP000004956"/>
    </source>
</evidence>
<evidence type="ECO:0000313" key="2">
    <source>
        <dbReference type="EMBL" id="EHY30121.1"/>
    </source>
</evidence>
<dbReference type="InterPro" id="IPR019201">
    <property type="entry name" value="DUF2065"/>
</dbReference>
<keyword evidence="1" id="KW-0812">Transmembrane</keyword>
<keyword evidence="1" id="KW-0472">Membrane</keyword>
<accession>H3KID2</accession>
<evidence type="ECO:0008006" key="4">
    <source>
        <dbReference type="Google" id="ProtNLM"/>
    </source>
</evidence>
<keyword evidence="3" id="KW-1185">Reference proteome</keyword>
<keyword evidence="1" id="KW-1133">Transmembrane helix</keyword>
<organism evidence="2 3">
    <name type="scientific">Sutterella parvirubra YIT 11816</name>
    <dbReference type="NCBI Taxonomy" id="762967"/>
    <lineage>
        <taxon>Bacteria</taxon>
        <taxon>Pseudomonadati</taxon>
        <taxon>Pseudomonadota</taxon>
        <taxon>Betaproteobacteria</taxon>
        <taxon>Burkholderiales</taxon>
        <taxon>Sutterellaceae</taxon>
        <taxon>Sutterella</taxon>
    </lineage>
</organism>
<dbReference type="RefSeq" id="WP_008543977.1">
    <property type="nucleotide sequence ID" value="NZ_JH605022.1"/>
</dbReference>
<name>H3KID2_9BURK</name>
<dbReference type="AlphaFoldDB" id="H3KID2"/>
<dbReference type="EMBL" id="AFBQ01000391">
    <property type="protein sequence ID" value="EHY30121.1"/>
    <property type="molecule type" value="Genomic_DNA"/>
</dbReference>